<evidence type="ECO:0000256" key="3">
    <source>
        <dbReference type="ARBA" id="ARBA00022692"/>
    </source>
</evidence>
<evidence type="ECO:0000313" key="7">
    <source>
        <dbReference type="EMBL" id="OGY41171.1"/>
    </source>
</evidence>
<dbReference type="InterPro" id="IPR050833">
    <property type="entry name" value="Poly_Biosynth_Transport"/>
</dbReference>
<organism evidence="7 8">
    <name type="scientific">Candidatus Buchananbacteria bacterium RBG_13_36_9</name>
    <dbReference type="NCBI Taxonomy" id="1797530"/>
    <lineage>
        <taxon>Bacteria</taxon>
        <taxon>Candidatus Buchananiibacteriota</taxon>
    </lineage>
</organism>
<gene>
    <name evidence="7" type="ORF">A2Y82_01830</name>
</gene>
<dbReference type="EMBL" id="MHHZ01000021">
    <property type="protein sequence ID" value="OGY41171.1"/>
    <property type="molecule type" value="Genomic_DNA"/>
</dbReference>
<feature type="transmembrane region" description="Helical" evidence="6">
    <location>
        <begin position="382"/>
        <end position="401"/>
    </location>
</feature>
<dbReference type="PANTHER" id="PTHR30250:SF28">
    <property type="entry name" value="POLYSACCHARIDE BIOSYNTHESIS PROTEIN"/>
    <property type="match status" value="1"/>
</dbReference>
<evidence type="ECO:0008006" key="9">
    <source>
        <dbReference type="Google" id="ProtNLM"/>
    </source>
</evidence>
<evidence type="ECO:0000256" key="6">
    <source>
        <dbReference type="SAM" id="Phobius"/>
    </source>
</evidence>
<sequence length="441" mass="49196">MRFASFSFLKTGFKIMLNFLKNSFILIIGNLLSGFLGYAFHLIISRLLSISEYGELQSLVSLISILAVPSAAISYFTIKHSSEFFSHQDSTGNLDFYNWLRKKIYQFIAIISLFFILFLPLLKNYLHLNSSANLLIIWLVVILNLMIAIKSGILNGWQNFKSLSLNSILAAGIKLIVGITLVLFFMNVSAALAGFLAGSLFSFIFLKLVIKRKFKIKQADNISNANFDGQKIQAEIKKIILPILFFSLLLASLNSIDMLMVKNLLDAQLAGYYGAFNILGKIIFWACSSIIAVILPMACSSNSQRAGLDKKILFYAKCLILLICLSGLAAYLFFPSLIINLLFGSKYLMLAGSLWPFALIALALSLITLEANLAYARSDFKISYILLLTILLEILLVSLFHQNIFNTALMIALAFFAGYIASFIYNRSAAKKLCRQPLITI</sequence>
<comment type="caution">
    <text evidence="7">The sequence shown here is derived from an EMBL/GenBank/DDBJ whole genome shotgun (WGS) entry which is preliminary data.</text>
</comment>
<accession>A0A1G1XMI8</accession>
<proteinExistence type="predicted"/>
<evidence type="ECO:0000256" key="2">
    <source>
        <dbReference type="ARBA" id="ARBA00022475"/>
    </source>
</evidence>
<protein>
    <recommendedName>
        <fullName evidence="9">Polysaccharide biosynthesis protein C-terminal domain-containing protein</fullName>
    </recommendedName>
</protein>
<keyword evidence="2" id="KW-1003">Cell membrane</keyword>
<name>A0A1G1XMI8_9BACT</name>
<dbReference type="GO" id="GO:0005886">
    <property type="term" value="C:plasma membrane"/>
    <property type="evidence" value="ECO:0007669"/>
    <property type="project" value="UniProtKB-SubCell"/>
</dbReference>
<feature type="transmembrane region" description="Helical" evidence="6">
    <location>
        <begin position="282"/>
        <end position="300"/>
    </location>
</feature>
<evidence type="ECO:0000256" key="1">
    <source>
        <dbReference type="ARBA" id="ARBA00004651"/>
    </source>
</evidence>
<keyword evidence="4 6" id="KW-1133">Transmembrane helix</keyword>
<feature type="transmembrane region" description="Helical" evidence="6">
    <location>
        <begin position="191"/>
        <end position="210"/>
    </location>
</feature>
<feature type="transmembrane region" description="Helical" evidence="6">
    <location>
        <begin position="134"/>
        <end position="153"/>
    </location>
</feature>
<feature type="transmembrane region" description="Helical" evidence="6">
    <location>
        <begin position="407"/>
        <end position="425"/>
    </location>
</feature>
<dbReference type="AlphaFoldDB" id="A0A1G1XMI8"/>
<dbReference type="Proteomes" id="UP000176498">
    <property type="component" value="Unassembled WGS sequence"/>
</dbReference>
<comment type="subcellular location">
    <subcellularLocation>
        <location evidence="1">Cell membrane</location>
        <topology evidence="1">Multi-pass membrane protein</topology>
    </subcellularLocation>
</comment>
<feature type="transmembrane region" description="Helical" evidence="6">
    <location>
        <begin position="312"/>
        <end position="334"/>
    </location>
</feature>
<dbReference type="PANTHER" id="PTHR30250">
    <property type="entry name" value="PST FAMILY PREDICTED COLANIC ACID TRANSPORTER"/>
    <property type="match status" value="1"/>
</dbReference>
<keyword evidence="3 6" id="KW-0812">Transmembrane</keyword>
<reference evidence="7 8" key="1">
    <citation type="journal article" date="2016" name="Nat. Commun.">
        <title>Thousands of microbial genomes shed light on interconnected biogeochemical processes in an aquifer system.</title>
        <authorList>
            <person name="Anantharaman K."/>
            <person name="Brown C.T."/>
            <person name="Hug L.A."/>
            <person name="Sharon I."/>
            <person name="Castelle C.J."/>
            <person name="Probst A.J."/>
            <person name="Thomas B.C."/>
            <person name="Singh A."/>
            <person name="Wilkins M.J."/>
            <person name="Karaoz U."/>
            <person name="Brodie E.L."/>
            <person name="Williams K.H."/>
            <person name="Hubbard S.S."/>
            <person name="Banfield J.F."/>
        </authorList>
    </citation>
    <scope>NUCLEOTIDE SEQUENCE [LARGE SCALE GENOMIC DNA]</scope>
</reference>
<keyword evidence="5 6" id="KW-0472">Membrane</keyword>
<dbReference type="Pfam" id="PF13440">
    <property type="entry name" value="Polysacc_synt_3"/>
    <property type="match status" value="1"/>
</dbReference>
<evidence type="ECO:0000256" key="5">
    <source>
        <dbReference type="ARBA" id="ARBA00023136"/>
    </source>
</evidence>
<evidence type="ECO:0000256" key="4">
    <source>
        <dbReference type="ARBA" id="ARBA00022989"/>
    </source>
</evidence>
<feature type="transmembrane region" description="Helical" evidence="6">
    <location>
        <begin position="165"/>
        <end position="185"/>
    </location>
</feature>
<feature type="transmembrane region" description="Helical" evidence="6">
    <location>
        <begin position="354"/>
        <end position="375"/>
    </location>
</feature>
<feature type="transmembrane region" description="Helical" evidence="6">
    <location>
        <begin position="24"/>
        <end position="44"/>
    </location>
</feature>
<feature type="transmembrane region" description="Helical" evidence="6">
    <location>
        <begin position="239"/>
        <end position="262"/>
    </location>
</feature>
<feature type="transmembrane region" description="Helical" evidence="6">
    <location>
        <begin position="56"/>
        <end position="78"/>
    </location>
</feature>
<feature type="transmembrane region" description="Helical" evidence="6">
    <location>
        <begin position="104"/>
        <end position="122"/>
    </location>
</feature>
<evidence type="ECO:0000313" key="8">
    <source>
        <dbReference type="Proteomes" id="UP000176498"/>
    </source>
</evidence>